<keyword evidence="2" id="KW-0812">Transmembrane</keyword>
<dbReference type="AlphaFoldDB" id="A0A3S0KC49"/>
<dbReference type="Proteomes" id="UP000277766">
    <property type="component" value="Unassembled WGS sequence"/>
</dbReference>
<evidence type="ECO:0000313" key="4">
    <source>
        <dbReference type="Proteomes" id="UP000277766"/>
    </source>
</evidence>
<keyword evidence="2" id="KW-0472">Membrane</keyword>
<keyword evidence="2" id="KW-1133">Transmembrane helix</keyword>
<name>A0A3S0KC49_9DEIO</name>
<keyword evidence="4" id="KW-1185">Reference proteome</keyword>
<feature type="region of interest" description="Disordered" evidence="1">
    <location>
        <begin position="137"/>
        <end position="239"/>
    </location>
</feature>
<dbReference type="EMBL" id="RXPE01000011">
    <property type="protein sequence ID" value="RTR27310.1"/>
    <property type="molecule type" value="Genomic_DNA"/>
</dbReference>
<protein>
    <submittedName>
        <fullName evidence="3">Uncharacterized protein</fullName>
    </submittedName>
</protein>
<feature type="transmembrane region" description="Helical" evidence="2">
    <location>
        <begin position="52"/>
        <end position="70"/>
    </location>
</feature>
<organism evidence="3 4">
    <name type="scientific">Deinococcus radiophilus</name>
    <dbReference type="NCBI Taxonomy" id="32062"/>
    <lineage>
        <taxon>Bacteria</taxon>
        <taxon>Thermotogati</taxon>
        <taxon>Deinococcota</taxon>
        <taxon>Deinococci</taxon>
        <taxon>Deinococcales</taxon>
        <taxon>Deinococcaceae</taxon>
        <taxon>Deinococcus</taxon>
    </lineage>
</organism>
<evidence type="ECO:0000256" key="1">
    <source>
        <dbReference type="SAM" id="MobiDB-lite"/>
    </source>
</evidence>
<comment type="caution">
    <text evidence="3">The sequence shown here is derived from an EMBL/GenBank/DDBJ whole genome shotgun (WGS) entry which is preliminary data.</text>
</comment>
<gene>
    <name evidence="3" type="ORF">EJ104_06870</name>
</gene>
<reference evidence="3 4" key="1">
    <citation type="submission" date="2018-12" db="EMBL/GenBank/DDBJ databases">
        <title>Deinococcus radiophilus ATCC 27603 genome sequencing and assembly.</title>
        <authorList>
            <person name="Maclea K.S."/>
            <person name="Maynard C.R."/>
        </authorList>
    </citation>
    <scope>NUCLEOTIDE SEQUENCE [LARGE SCALE GENOMIC DNA]</scope>
    <source>
        <strain evidence="3 4">ATCC 27603</strain>
    </source>
</reference>
<dbReference type="OrthoDB" id="66154at2"/>
<evidence type="ECO:0000256" key="2">
    <source>
        <dbReference type="SAM" id="Phobius"/>
    </source>
</evidence>
<evidence type="ECO:0000313" key="3">
    <source>
        <dbReference type="EMBL" id="RTR27310.1"/>
    </source>
</evidence>
<accession>A0A3S0KC49</accession>
<proteinExistence type="predicted"/>
<sequence>MVLNAPSDGPARYEEVRLPLTEKELARERLRAKVDVLTETASLKGQMQMEPLKMLGGASAVGAVLGLVLGSQMKRTKKIYVDANSPVKYQKALMKAQQQEKGADLTGGLVATLMTVGVRALSNRLVRDRLHSLADDLLTKAGQPTPERKTQRSGLPTERRSVMSTTPTAPNPAVSRFLKQEGGEQHPLAQGQTAQPQGVGAAATSSTGPITSAEVPGSQVEAKAEGAPIEQGELRNPNS</sequence>